<evidence type="ECO:0000256" key="1">
    <source>
        <dbReference type="SAM" id="MobiDB-lite"/>
    </source>
</evidence>
<name>A0A8H5HI44_9AGAR</name>
<dbReference type="OrthoDB" id="5569250at2759"/>
<dbReference type="InterPro" id="IPR011009">
    <property type="entry name" value="Kinase-like_dom_sf"/>
</dbReference>
<accession>A0A8H5HI44</accession>
<organism evidence="3 4">
    <name type="scientific">Tricholomella constricta</name>
    <dbReference type="NCBI Taxonomy" id="117010"/>
    <lineage>
        <taxon>Eukaryota</taxon>
        <taxon>Fungi</taxon>
        <taxon>Dikarya</taxon>
        <taxon>Basidiomycota</taxon>
        <taxon>Agaricomycotina</taxon>
        <taxon>Agaricomycetes</taxon>
        <taxon>Agaricomycetidae</taxon>
        <taxon>Agaricales</taxon>
        <taxon>Tricholomatineae</taxon>
        <taxon>Lyophyllaceae</taxon>
        <taxon>Tricholomella</taxon>
    </lineage>
</organism>
<evidence type="ECO:0000313" key="4">
    <source>
        <dbReference type="Proteomes" id="UP000565441"/>
    </source>
</evidence>
<dbReference type="EMBL" id="JAACJP010000006">
    <property type="protein sequence ID" value="KAF5383659.1"/>
    <property type="molecule type" value="Genomic_DNA"/>
</dbReference>
<feature type="region of interest" description="Disordered" evidence="1">
    <location>
        <begin position="1"/>
        <end position="20"/>
    </location>
</feature>
<sequence>MSSSPNTRSSRRYSSATDLNYTSTLDPDPYYTHTGTPSITLRCSSYFTHKLLQRTAAKELGLSRVELLKAYPAEGLEDRRQHTLVVQLYGKLWEIGSVEAFQDVFVDCLECHYHAYMYTDAKILHQDLSENNLMFERTDDGEVKGILTDWDITSGVEDKNEILPSTATRTYRTGAIPFMAVDLLFVNRPPPPHLFRHDLESFLYILVWAAFYYDFDRKERRLVKPALERWNNEDLEICADSKAVFLFHSERKNSLFARLPLERQHLLPWMRSVWLLFWKASISRGQNFETPAAGWDSKTLGGFLTFENFMEALGRKPRHQRSSAA</sequence>
<dbReference type="Gene3D" id="1.10.510.10">
    <property type="entry name" value="Transferase(Phosphotransferase) domain 1"/>
    <property type="match status" value="1"/>
</dbReference>
<gene>
    <name evidence="3" type="ORF">D9615_003844</name>
</gene>
<dbReference type="Proteomes" id="UP000565441">
    <property type="component" value="Unassembled WGS sequence"/>
</dbReference>
<comment type="caution">
    <text evidence="3">The sequence shown here is derived from an EMBL/GenBank/DDBJ whole genome shotgun (WGS) entry which is preliminary data.</text>
</comment>
<feature type="domain" description="Fungal-type protein kinase" evidence="2">
    <location>
        <begin position="56"/>
        <end position="209"/>
    </location>
</feature>
<dbReference type="Pfam" id="PF17667">
    <property type="entry name" value="Pkinase_fungal"/>
    <property type="match status" value="1"/>
</dbReference>
<dbReference type="AlphaFoldDB" id="A0A8H5HI44"/>
<keyword evidence="4" id="KW-1185">Reference proteome</keyword>
<protein>
    <recommendedName>
        <fullName evidence="2">Fungal-type protein kinase domain-containing protein</fullName>
    </recommendedName>
</protein>
<evidence type="ECO:0000313" key="3">
    <source>
        <dbReference type="EMBL" id="KAF5383659.1"/>
    </source>
</evidence>
<dbReference type="InterPro" id="IPR040976">
    <property type="entry name" value="Pkinase_fungal"/>
</dbReference>
<evidence type="ECO:0000259" key="2">
    <source>
        <dbReference type="Pfam" id="PF17667"/>
    </source>
</evidence>
<proteinExistence type="predicted"/>
<dbReference type="SUPFAM" id="SSF56112">
    <property type="entry name" value="Protein kinase-like (PK-like)"/>
    <property type="match status" value="1"/>
</dbReference>
<dbReference type="PANTHER" id="PTHR38248:SF2">
    <property type="entry name" value="FUNK1 11"/>
    <property type="match status" value="1"/>
</dbReference>
<reference evidence="3 4" key="1">
    <citation type="journal article" date="2020" name="ISME J.">
        <title>Uncovering the hidden diversity of litter-decomposition mechanisms in mushroom-forming fungi.</title>
        <authorList>
            <person name="Floudas D."/>
            <person name="Bentzer J."/>
            <person name="Ahren D."/>
            <person name="Johansson T."/>
            <person name="Persson P."/>
            <person name="Tunlid A."/>
        </authorList>
    </citation>
    <scope>NUCLEOTIDE SEQUENCE [LARGE SCALE GENOMIC DNA]</scope>
    <source>
        <strain evidence="3 4">CBS 661.87</strain>
    </source>
</reference>
<dbReference type="PANTHER" id="PTHR38248">
    <property type="entry name" value="FUNK1 6"/>
    <property type="match status" value="1"/>
</dbReference>